<feature type="transmembrane region" description="Helical" evidence="7">
    <location>
        <begin position="318"/>
        <end position="340"/>
    </location>
</feature>
<evidence type="ECO:0000256" key="1">
    <source>
        <dbReference type="ARBA" id="ARBA00004651"/>
    </source>
</evidence>
<dbReference type="PATRIC" id="fig|1302272.5.peg.1835"/>
<evidence type="ECO:0000256" key="7">
    <source>
        <dbReference type="SAM" id="Phobius"/>
    </source>
</evidence>
<protein>
    <submittedName>
        <fullName evidence="8">Uncharacterized protein</fullName>
    </submittedName>
</protein>
<evidence type="ECO:0000256" key="5">
    <source>
        <dbReference type="ARBA" id="ARBA00022989"/>
    </source>
</evidence>
<sequence>MRPERAVLPGIGISLVIAIISQWINASVIKGIGAPTVALLIGMLLGNTVVRQPLWYSGTAWAEKRLLEYSVTLLGATITFQTIMALKISGLGFILIQMAVTILCAIWIGKRLHFSEGMTLLMAGGNAVCGSSAIAAITPAIEAKDEDKRLSITLVNLMGTILMLTLPLIGYAAFGANNLLRGALIGGTVQSVGQVIASATMVNQATTTYATLFKILRIIMLIVVVLVFSQLHQRHQQQLSATGATEVTPISWTSNLKRALPWYVIGFFILCIWNSWFTFPPVVVNLAHLLSNWCEVTALAAIGLRLNFAAFIKAGKKLALYGGGLMIVQVVCALLLIKFLL</sequence>
<dbReference type="STRING" id="1302272.FC96_GL001810"/>
<comment type="subcellular location">
    <subcellularLocation>
        <location evidence="1">Cell membrane</location>
        <topology evidence="1">Multi-pass membrane protein</topology>
    </subcellularLocation>
</comment>
<dbReference type="InterPro" id="IPR018383">
    <property type="entry name" value="UPF0324_pro"/>
</dbReference>
<feature type="transmembrane region" description="Helical" evidence="7">
    <location>
        <begin position="120"/>
        <end position="141"/>
    </location>
</feature>
<proteinExistence type="inferred from homology"/>
<keyword evidence="4 7" id="KW-0812">Transmembrane</keyword>
<gene>
    <name evidence="8" type="ORF">FC96_GL001810</name>
</gene>
<name>A0A0R1HN69_9LACO</name>
<evidence type="ECO:0000256" key="4">
    <source>
        <dbReference type="ARBA" id="ARBA00022692"/>
    </source>
</evidence>
<feature type="transmembrane region" description="Helical" evidence="7">
    <location>
        <begin position="32"/>
        <end position="54"/>
    </location>
</feature>
<keyword evidence="6 7" id="KW-0472">Membrane</keyword>
<reference evidence="8 9" key="1">
    <citation type="journal article" date="2015" name="Genome Announc.">
        <title>Expanding the biotechnology potential of lactobacilli through comparative genomics of 213 strains and associated genera.</title>
        <authorList>
            <person name="Sun Z."/>
            <person name="Harris H.M."/>
            <person name="McCann A."/>
            <person name="Guo C."/>
            <person name="Argimon S."/>
            <person name="Zhang W."/>
            <person name="Yang X."/>
            <person name="Jeffery I.B."/>
            <person name="Cooney J.C."/>
            <person name="Kagawa T.F."/>
            <person name="Liu W."/>
            <person name="Song Y."/>
            <person name="Salvetti E."/>
            <person name="Wrobel A."/>
            <person name="Rasinkangas P."/>
            <person name="Parkhill J."/>
            <person name="Rea M.C."/>
            <person name="O'Sullivan O."/>
            <person name="Ritari J."/>
            <person name="Douillard F.P."/>
            <person name="Paul Ross R."/>
            <person name="Yang R."/>
            <person name="Briner A.E."/>
            <person name="Felis G.E."/>
            <person name="de Vos W.M."/>
            <person name="Barrangou R."/>
            <person name="Klaenhammer T.R."/>
            <person name="Caufield P.W."/>
            <person name="Cui Y."/>
            <person name="Zhang H."/>
            <person name="O'Toole P.W."/>
        </authorList>
    </citation>
    <scope>NUCLEOTIDE SEQUENCE [LARGE SCALE GENOMIC DNA]</scope>
    <source>
        <strain evidence="8 9">JCM 15530</strain>
    </source>
</reference>
<keyword evidence="9" id="KW-1185">Reference proteome</keyword>
<evidence type="ECO:0000256" key="3">
    <source>
        <dbReference type="ARBA" id="ARBA00022475"/>
    </source>
</evidence>
<dbReference type="EMBL" id="AZCX01000004">
    <property type="protein sequence ID" value="KRK48080.1"/>
    <property type="molecule type" value="Genomic_DNA"/>
</dbReference>
<evidence type="ECO:0000313" key="9">
    <source>
        <dbReference type="Proteomes" id="UP000050911"/>
    </source>
</evidence>
<evidence type="ECO:0000313" key="8">
    <source>
        <dbReference type="EMBL" id="KRK48080.1"/>
    </source>
</evidence>
<feature type="transmembrane region" description="Helical" evidence="7">
    <location>
        <begin position="260"/>
        <end position="279"/>
    </location>
</feature>
<dbReference type="GO" id="GO:0005886">
    <property type="term" value="C:plasma membrane"/>
    <property type="evidence" value="ECO:0007669"/>
    <property type="project" value="UniProtKB-SubCell"/>
</dbReference>
<dbReference type="OrthoDB" id="9811391at2"/>
<organism evidence="8 9">
    <name type="scientific">Secundilactobacillus kimchicus JCM 15530</name>
    <dbReference type="NCBI Taxonomy" id="1302272"/>
    <lineage>
        <taxon>Bacteria</taxon>
        <taxon>Bacillati</taxon>
        <taxon>Bacillota</taxon>
        <taxon>Bacilli</taxon>
        <taxon>Lactobacillales</taxon>
        <taxon>Lactobacillaceae</taxon>
        <taxon>Secundilactobacillus</taxon>
    </lineage>
</organism>
<dbReference type="AlphaFoldDB" id="A0A0R1HN69"/>
<dbReference type="Pfam" id="PF03601">
    <property type="entry name" value="Cons_hypoth698"/>
    <property type="match status" value="1"/>
</dbReference>
<evidence type="ECO:0000256" key="6">
    <source>
        <dbReference type="ARBA" id="ARBA00023136"/>
    </source>
</evidence>
<dbReference type="PANTHER" id="PTHR30106:SF1">
    <property type="entry name" value="UPF0324 MEMBRANE PROTEIN FN0533"/>
    <property type="match status" value="1"/>
</dbReference>
<dbReference type="Proteomes" id="UP000050911">
    <property type="component" value="Unassembled WGS sequence"/>
</dbReference>
<accession>A0A0R1HN69</accession>
<keyword evidence="3" id="KW-1003">Cell membrane</keyword>
<dbReference type="RefSeq" id="WP_056942450.1">
    <property type="nucleotide sequence ID" value="NZ_AZCX01000004.1"/>
</dbReference>
<evidence type="ECO:0000256" key="2">
    <source>
        <dbReference type="ARBA" id="ARBA00007977"/>
    </source>
</evidence>
<feature type="transmembrane region" description="Helical" evidence="7">
    <location>
        <begin position="208"/>
        <end position="228"/>
    </location>
</feature>
<dbReference type="PANTHER" id="PTHR30106">
    <property type="entry name" value="INNER MEMBRANE PROTEIN YEIH-RELATED"/>
    <property type="match status" value="1"/>
</dbReference>
<feature type="transmembrane region" description="Helical" evidence="7">
    <location>
        <begin position="153"/>
        <end position="174"/>
    </location>
</feature>
<comment type="caution">
    <text evidence="8">The sequence shown here is derived from an EMBL/GenBank/DDBJ whole genome shotgun (WGS) entry which is preliminary data.</text>
</comment>
<feature type="transmembrane region" description="Helical" evidence="7">
    <location>
        <begin position="285"/>
        <end position="306"/>
    </location>
</feature>
<feature type="transmembrane region" description="Helical" evidence="7">
    <location>
        <begin position="90"/>
        <end position="108"/>
    </location>
</feature>
<feature type="transmembrane region" description="Helical" evidence="7">
    <location>
        <begin position="7"/>
        <end position="26"/>
    </location>
</feature>
<keyword evidence="5 7" id="KW-1133">Transmembrane helix</keyword>
<comment type="similarity">
    <text evidence="2">Belongs to the UPF0324 family.</text>
</comment>